<dbReference type="Pfam" id="PF19483">
    <property type="entry name" value="DUF6019"/>
    <property type="match status" value="1"/>
</dbReference>
<evidence type="ECO:0000313" key="3">
    <source>
        <dbReference type="Proteomes" id="UP001272052"/>
    </source>
</evidence>
<keyword evidence="1" id="KW-0472">Membrane</keyword>
<evidence type="ECO:0000313" key="2">
    <source>
        <dbReference type="EMBL" id="MDV0445867.1"/>
    </source>
</evidence>
<accession>A0ABU3VR25</accession>
<feature type="transmembrane region" description="Helical" evidence="1">
    <location>
        <begin position="6"/>
        <end position="33"/>
    </location>
</feature>
<protein>
    <submittedName>
        <fullName evidence="2">Uncharacterized protein</fullName>
    </submittedName>
</protein>
<keyword evidence="3" id="KW-1185">Reference proteome</keyword>
<dbReference type="RefSeq" id="WP_318786293.1">
    <property type="nucleotide sequence ID" value="NZ_JAWDKC010000024.1"/>
</dbReference>
<name>A0ABU3VR25_9EURY</name>
<sequence>MLMGITEILVIFVVLLLYLVPAAIFLTALYYIIKGAVKKGILEAEDEKKKKPVALEKDETIQD</sequence>
<dbReference type="InterPro" id="IPR046061">
    <property type="entry name" value="DUF6019"/>
</dbReference>
<organism evidence="2 3">
    <name type="scientific">Methanimicrococcus hacksteinii</name>
    <dbReference type="NCBI Taxonomy" id="3028293"/>
    <lineage>
        <taxon>Archaea</taxon>
        <taxon>Methanobacteriati</taxon>
        <taxon>Methanobacteriota</taxon>
        <taxon>Stenosarchaea group</taxon>
        <taxon>Methanomicrobia</taxon>
        <taxon>Methanosarcinales</taxon>
        <taxon>Methanosarcinaceae</taxon>
        <taxon>Methanimicrococcus</taxon>
    </lineage>
</organism>
<reference evidence="2 3" key="1">
    <citation type="submission" date="2023-06" db="EMBL/GenBank/DDBJ databases">
        <title>Genome sequence of Methanimicrococcus sp. At1.</title>
        <authorList>
            <person name="Protasov E."/>
            <person name="Platt K."/>
            <person name="Poehlein A."/>
            <person name="Daniel R."/>
            <person name="Brune A."/>
        </authorList>
    </citation>
    <scope>NUCLEOTIDE SEQUENCE [LARGE SCALE GENOMIC DNA]</scope>
    <source>
        <strain evidence="2 3">At1</strain>
    </source>
</reference>
<comment type="caution">
    <text evidence="2">The sequence shown here is derived from an EMBL/GenBank/DDBJ whole genome shotgun (WGS) entry which is preliminary data.</text>
</comment>
<evidence type="ECO:0000256" key="1">
    <source>
        <dbReference type="SAM" id="Phobius"/>
    </source>
</evidence>
<keyword evidence="1" id="KW-1133">Transmembrane helix</keyword>
<dbReference type="EMBL" id="JAWDKC010000024">
    <property type="protein sequence ID" value="MDV0445867.1"/>
    <property type="molecule type" value="Genomic_DNA"/>
</dbReference>
<proteinExistence type="predicted"/>
<gene>
    <name evidence="2" type="ORF">MmiAt1_14670</name>
</gene>
<keyword evidence="1" id="KW-0812">Transmembrane</keyword>
<dbReference type="Proteomes" id="UP001272052">
    <property type="component" value="Unassembled WGS sequence"/>
</dbReference>